<dbReference type="Proteomes" id="UP000699975">
    <property type="component" value="Unassembled WGS sequence"/>
</dbReference>
<accession>A0ABS6SPB3</accession>
<evidence type="ECO:0000313" key="1">
    <source>
        <dbReference type="EMBL" id="MBV7266869.1"/>
    </source>
</evidence>
<evidence type="ECO:0008006" key="3">
    <source>
        <dbReference type="Google" id="ProtNLM"/>
    </source>
</evidence>
<name>A0ABS6SPB3_9SPHN</name>
<dbReference type="EMBL" id="JAGSPB010000002">
    <property type="protein sequence ID" value="MBV7266869.1"/>
    <property type="molecule type" value="Genomic_DNA"/>
</dbReference>
<gene>
    <name evidence="1" type="ORF">KCG45_11820</name>
</gene>
<sequence>MIARVWNGRAEGAQAAAYRTLLTETIMPGIAARGIDGYFGYELWERDAPDGGTIFTTVLRFCSEDAIEGFVGKDLTRANLPEAALKLLSDWDTHAVHYVINRSFE</sequence>
<keyword evidence="2" id="KW-1185">Reference proteome</keyword>
<dbReference type="RefSeq" id="WP_218317405.1">
    <property type="nucleotide sequence ID" value="NZ_JAGSPB010000002.1"/>
</dbReference>
<protein>
    <recommendedName>
        <fullName evidence="3">Antibiotic biosynthesis monooxygenase</fullName>
    </recommendedName>
</protein>
<reference evidence="1 2" key="1">
    <citation type="submission" date="2021-04" db="EMBL/GenBank/DDBJ databases">
        <authorList>
            <person name="Pira H."/>
            <person name="Risdian C."/>
            <person name="Wink J."/>
        </authorList>
    </citation>
    <scope>NUCLEOTIDE SEQUENCE [LARGE SCALE GENOMIC DNA]</scope>
    <source>
        <strain evidence="1 2">WH131</strain>
    </source>
</reference>
<proteinExistence type="predicted"/>
<comment type="caution">
    <text evidence="1">The sequence shown here is derived from an EMBL/GenBank/DDBJ whole genome shotgun (WGS) entry which is preliminary data.</text>
</comment>
<evidence type="ECO:0000313" key="2">
    <source>
        <dbReference type="Proteomes" id="UP000699975"/>
    </source>
</evidence>
<organism evidence="1 2">
    <name type="scientific">Erythrobacter ani</name>
    <dbReference type="NCBI Taxonomy" id="2827235"/>
    <lineage>
        <taxon>Bacteria</taxon>
        <taxon>Pseudomonadati</taxon>
        <taxon>Pseudomonadota</taxon>
        <taxon>Alphaproteobacteria</taxon>
        <taxon>Sphingomonadales</taxon>
        <taxon>Erythrobacteraceae</taxon>
        <taxon>Erythrobacter/Porphyrobacter group</taxon>
        <taxon>Erythrobacter</taxon>
    </lineage>
</organism>